<feature type="region of interest" description="Disordered" evidence="1">
    <location>
        <begin position="1"/>
        <end position="65"/>
    </location>
</feature>
<dbReference type="AlphaFoldDB" id="A0A1I8BRI0"/>
<accession>A0A1I8BRI0</accession>
<dbReference type="WBParaSite" id="MhA1_Contig417.frz3.gene14">
    <property type="protein sequence ID" value="MhA1_Contig417.frz3.gene14"/>
    <property type="gene ID" value="MhA1_Contig417.frz3.gene14"/>
</dbReference>
<name>A0A1I8BRI0_MELHA</name>
<proteinExistence type="predicted"/>
<protein>
    <submittedName>
        <fullName evidence="3">Uncharacterized protein</fullName>
    </submittedName>
</protein>
<sequence>MRESENEGLLNNNQQQQQNNTKANELQQKQRNLELGDNEKAQTERCTITTNSNNISKPTSTTTAKKSHNCWNCFRSGKKYAANSMMRAGAWRGQQPRLVDKEGECIIRPNNLQGSFSIWLVRL</sequence>
<feature type="compositionally biased region" description="Basic and acidic residues" evidence="1">
    <location>
        <begin position="31"/>
        <end position="43"/>
    </location>
</feature>
<evidence type="ECO:0000256" key="1">
    <source>
        <dbReference type="SAM" id="MobiDB-lite"/>
    </source>
</evidence>
<feature type="compositionally biased region" description="Low complexity" evidence="1">
    <location>
        <begin position="11"/>
        <end position="20"/>
    </location>
</feature>
<evidence type="ECO:0000313" key="3">
    <source>
        <dbReference type="WBParaSite" id="MhA1_Contig417.frz3.gene14"/>
    </source>
</evidence>
<feature type="compositionally biased region" description="Polar residues" evidence="1">
    <location>
        <begin position="21"/>
        <end position="30"/>
    </location>
</feature>
<keyword evidence="2" id="KW-1185">Reference proteome</keyword>
<organism evidence="2 3">
    <name type="scientific">Meloidogyne hapla</name>
    <name type="common">Root-knot nematode worm</name>
    <dbReference type="NCBI Taxonomy" id="6305"/>
    <lineage>
        <taxon>Eukaryota</taxon>
        <taxon>Metazoa</taxon>
        <taxon>Ecdysozoa</taxon>
        <taxon>Nematoda</taxon>
        <taxon>Chromadorea</taxon>
        <taxon>Rhabditida</taxon>
        <taxon>Tylenchina</taxon>
        <taxon>Tylenchomorpha</taxon>
        <taxon>Tylenchoidea</taxon>
        <taxon>Meloidogynidae</taxon>
        <taxon>Meloidogyninae</taxon>
        <taxon>Meloidogyne</taxon>
    </lineage>
</organism>
<evidence type="ECO:0000313" key="2">
    <source>
        <dbReference type="Proteomes" id="UP000095281"/>
    </source>
</evidence>
<reference evidence="3" key="1">
    <citation type="submission" date="2016-11" db="UniProtKB">
        <authorList>
            <consortium name="WormBaseParasite"/>
        </authorList>
    </citation>
    <scope>IDENTIFICATION</scope>
</reference>
<dbReference type="Proteomes" id="UP000095281">
    <property type="component" value="Unplaced"/>
</dbReference>
<feature type="compositionally biased region" description="Polar residues" evidence="1">
    <location>
        <begin position="44"/>
        <end position="55"/>
    </location>
</feature>